<organism evidence="1 2">
    <name type="scientific">Araneus ventricosus</name>
    <name type="common">Orbweaver spider</name>
    <name type="synonym">Epeira ventricosa</name>
    <dbReference type="NCBI Taxonomy" id="182803"/>
    <lineage>
        <taxon>Eukaryota</taxon>
        <taxon>Metazoa</taxon>
        <taxon>Ecdysozoa</taxon>
        <taxon>Arthropoda</taxon>
        <taxon>Chelicerata</taxon>
        <taxon>Arachnida</taxon>
        <taxon>Araneae</taxon>
        <taxon>Araneomorphae</taxon>
        <taxon>Entelegynae</taxon>
        <taxon>Araneoidea</taxon>
        <taxon>Araneidae</taxon>
        <taxon>Araneus</taxon>
    </lineage>
</organism>
<evidence type="ECO:0000313" key="1">
    <source>
        <dbReference type="EMBL" id="GBM59991.1"/>
    </source>
</evidence>
<dbReference type="AlphaFoldDB" id="A0A4Y2H4E9"/>
<proteinExistence type="predicted"/>
<comment type="caution">
    <text evidence="1">The sequence shown here is derived from an EMBL/GenBank/DDBJ whole genome shotgun (WGS) entry which is preliminary data.</text>
</comment>
<name>A0A4Y2H4E9_ARAVE</name>
<dbReference type="EMBL" id="BGPR01001710">
    <property type="protein sequence ID" value="GBM59991.1"/>
    <property type="molecule type" value="Genomic_DNA"/>
</dbReference>
<reference evidence="1 2" key="1">
    <citation type="journal article" date="2019" name="Sci. Rep.">
        <title>Orb-weaving spider Araneus ventricosus genome elucidates the spidroin gene catalogue.</title>
        <authorList>
            <person name="Kono N."/>
            <person name="Nakamura H."/>
            <person name="Ohtoshi R."/>
            <person name="Moran D.A.P."/>
            <person name="Shinohara A."/>
            <person name="Yoshida Y."/>
            <person name="Fujiwara M."/>
            <person name="Mori M."/>
            <person name="Tomita M."/>
            <person name="Arakawa K."/>
        </authorList>
    </citation>
    <scope>NUCLEOTIDE SEQUENCE [LARGE SCALE GENOMIC DNA]</scope>
</reference>
<dbReference type="Proteomes" id="UP000499080">
    <property type="component" value="Unassembled WGS sequence"/>
</dbReference>
<accession>A0A4Y2H4E9</accession>
<feature type="non-terminal residue" evidence="1">
    <location>
        <position position="1"/>
    </location>
</feature>
<gene>
    <name evidence="1" type="ORF">AVEN_51816_1</name>
</gene>
<keyword evidence="2" id="KW-1185">Reference proteome</keyword>
<evidence type="ECO:0000313" key="2">
    <source>
        <dbReference type="Proteomes" id="UP000499080"/>
    </source>
</evidence>
<protein>
    <submittedName>
        <fullName evidence="1">Uncharacterized protein</fullName>
    </submittedName>
</protein>
<sequence>WTPHDPIKITWDTPHAQIEKDIMLDVIADPHCQKIEKSTLHCTESVFYDQMFCVTIFLFVACPVVPSWTPKCPVASNYASGRPNVLLPNQATPKCPNQSFGTPKCPAVSQPYSFGRFWVSFVPNPLLSGRPTSMLSPTKAQDDQMSQGCPQTAVLLQDVLLYSNQLRDA</sequence>